<organism evidence="2 3">
    <name type="scientific">Trichophyton equinum (strain ATCC MYA-4606 / CBS 127.97)</name>
    <name type="common">Horse ringworm fungus</name>
    <dbReference type="NCBI Taxonomy" id="559882"/>
    <lineage>
        <taxon>Eukaryota</taxon>
        <taxon>Fungi</taxon>
        <taxon>Dikarya</taxon>
        <taxon>Ascomycota</taxon>
        <taxon>Pezizomycotina</taxon>
        <taxon>Eurotiomycetes</taxon>
        <taxon>Eurotiomycetidae</taxon>
        <taxon>Onygenales</taxon>
        <taxon>Arthrodermataceae</taxon>
        <taxon>Trichophyton</taxon>
    </lineage>
</organism>
<dbReference type="EMBL" id="DS995734">
    <property type="protein sequence ID" value="EGE04667.1"/>
    <property type="molecule type" value="Genomic_DNA"/>
</dbReference>
<feature type="chain" id="PRO_5003283783" evidence="1">
    <location>
        <begin position="24"/>
        <end position="312"/>
    </location>
</feature>
<accession>F2PRZ9</accession>
<reference evidence="3" key="1">
    <citation type="journal article" date="2012" name="MBio">
        <title>Comparative genome analysis of Trichophyton rubrum and related dermatophytes reveals candidate genes involved in infection.</title>
        <authorList>
            <person name="Martinez D.A."/>
            <person name="Oliver B.G."/>
            <person name="Graeser Y."/>
            <person name="Goldberg J.M."/>
            <person name="Li W."/>
            <person name="Martinez-Rossi N.M."/>
            <person name="Monod M."/>
            <person name="Shelest E."/>
            <person name="Barton R.C."/>
            <person name="Birch E."/>
            <person name="Brakhage A.A."/>
            <person name="Chen Z."/>
            <person name="Gurr S.J."/>
            <person name="Heiman D."/>
            <person name="Heitman J."/>
            <person name="Kosti I."/>
            <person name="Rossi A."/>
            <person name="Saif S."/>
            <person name="Samalova M."/>
            <person name="Saunders C.W."/>
            <person name="Shea T."/>
            <person name="Summerbell R.C."/>
            <person name="Xu J."/>
            <person name="Young S."/>
            <person name="Zeng Q."/>
            <person name="Birren B.W."/>
            <person name="Cuomo C.A."/>
            <person name="White T.C."/>
        </authorList>
    </citation>
    <scope>NUCLEOTIDE SEQUENCE [LARGE SCALE GENOMIC DNA]</scope>
    <source>
        <strain evidence="3">ATCC MYA-4606 / CBS 127.97</strain>
    </source>
</reference>
<dbReference type="VEuPathDB" id="FungiDB:TEQG_03534"/>
<dbReference type="Proteomes" id="UP000009169">
    <property type="component" value="Unassembled WGS sequence"/>
</dbReference>
<sequence>MMPHLKASAIALLLPLLFSSVIAEDVKLVGCDDVGCPPYYDSDRCTVENTTFIGVGVSPIPDVPSELEGFSLVKAVNVSATPVQFNGSRVRPFRSFYYLGTPEHTETSSLSGCAVIFNDPPVNKFTPPSGSDTFAATGTCADVIQQTCIDTIKQRARNAASRAGGNANACSALEQELKKDDFSGCSSFGGHGTSLGNFTVKSIGDLHAARNSSDCWPVQRKSDGLMQIAEVISNGSSSRAEDFYSEAYKITPVVTVFLGGNNSLVRNTTSQMTCLKMVSHRHYPYRAEDSAAALRGGWLAVTIATLVGVVVM</sequence>
<evidence type="ECO:0000313" key="3">
    <source>
        <dbReference type="Proteomes" id="UP000009169"/>
    </source>
</evidence>
<evidence type="ECO:0000256" key="1">
    <source>
        <dbReference type="SAM" id="SignalP"/>
    </source>
</evidence>
<proteinExistence type="predicted"/>
<name>F2PRZ9_TRIEC</name>
<dbReference type="OrthoDB" id="4171120at2759"/>
<dbReference type="AlphaFoldDB" id="F2PRZ9"/>
<gene>
    <name evidence="2" type="ORF">TEQG_03534</name>
</gene>
<feature type="signal peptide" evidence="1">
    <location>
        <begin position="1"/>
        <end position="23"/>
    </location>
</feature>
<dbReference type="HOGENOM" id="CLU_072870_0_0_1"/>
<evidence type="ECO:0000313" key="2">
    <source>
        <dbReference type="EMBL" id="EGE04667.1"/>
    </source>
</evidence>
<keyword evidence="1" id="KW-0732">Signal</keyword>
<dbReference type="eggNOG" id="ENOG502SP04">
    <property type="taxonomic scope" value="Eukaryota"/>
</dbReference>
<keyword evidence="3" id="KW-1185">Reference proteome</keyword>
<protein>
    <submittedName>
        <fullName evidence="2">Uncharacterized protein</fullName>
    </submittedName>
</protein>